<dbReference type="EMBL" id="CALNXK010000513">
    <property type="protein sequence ID" value="CAH3186945.1"/>
    <property type="molecule type" value="Genomic_DNA"/>
</dbReference>
<feature type="compositionally biased region" description="Polar residues" evidence="1">
    <location>
        <begin position="182"/>
        <end position="191"/>
    </location>
</feature>
<feature type="region of interest" description="Disordered" evidence="1">
    <location>
        <begin position="182"/>
        <end position="207"/>
    </location>
</feature>
<keyword evidence="3" id="KW-1185">Reference proteome</keyword>
<name>A0ABN8S9N9_9CNID</name>
<dbReference type="Proteomes" id="UP001159405">
    <property type="component" value="Unassembled WGS sequence"/>
</dbReference>
<accession>A0ABN8S9N9</accession>
<organism evidence="2 3">
    <name type="scientific">Porites lobata</name>
    <dbReference type="NCBI Taxonomy" id="104759"/>
    <lineage>
        <taxon>Eukaryota</taxon>
        <taxon>Metazoa</taxon>
        <taxon>Cnidaria</taxon>
        <taxon>Anthozoa</taxon>
        <taxon>Hexacorallia</taxon>
        <taxon>Scleractinia</taxon>
        <taxon>Fungiina</taxon>
        <taxon>Poritidae</taxon>
        <taxon>Porites</taxon>
    </lineage>
</organism>
<evidence type="ECO:0000313" key="2">
    <source>
        <dbReference type="EMBL" id="CAH3186945.1"/>
    </source>
</evidence>
<evidence type="ECO:0000256" key="1">
    <source>
        <dbReference type="SAM" id="MobiDB-lite"/>
    </source>
</evidence>
<reference evidence="2 3" key="1">
    <citation type="submission" date="2022-05" db="EMBL/GenBank/DDBJ databases">
        <authorList>
            <consortium name="Genoscope - CEA"/>
            <person name="William W."/>
        </authorList>
    </citation>
    <scope>NUCLEOTIDE SEQUENCE [LARGE SCALE GENOMIC DNA]</scope>
</reference>
<gene>
    <name evidence="2" type="ORF">PLOB_00036488</name>
</gene>
<evidence type="ECO:0000313" key="3">
    <source>
        <dbReference type="Proteomes" id="UP001159405"/>
    </source>
</evidence>
<sequence>MSLMCYAFLCSGSEKSRSKPEMSEVSTQFMSWRELTDVLTARDLPLRPSCRKARLVAMAVVKAILSFYRSGEEKPVERYKTRVKVTEEHKLLSSFRKKCYRVSWDKRASTKKFGLGSYELKLWRLVKSNGKTAENLGITTQQQLDLELPFLLGSEGKASSTVRIHVVQSVIQWGRTLSCLSKKNKPQNAKDGSTKRKSRQDAKDDRLLIKKLKEDDANGCPKRSSTE</sequence>
<comment type="caution">
    <text evidence="2">The sequence shown here is derived from an EMBL/GenBank/DDBJ whole genome shotgun (WGS) entry which is preliminary data.</text>
</comment>
<protein>
    <submittedName>
        <fullName evidence="2">Uncharacterized protein</fullName>
    </submittedName>
</protein>
<proteinExistence type="predicted"/>